<dbReference type="InterPro" id="IPR007822">
    <property type="entry name" value="LANC-like"/>
</dbReference>
<dbReference type="Pfam" id="PF05147">
    <property type="entry name" value="LANC_like"/>
    <property type="match status" value="1"/>
</dbReference>
<evidence type="ECO:0000313" key="2">
    <source>
        <dbReference type="EMBL" id="KAK3199053.1"/>
    </source>
</evidence>
<dbReference type="GO" id="GO:0031179">
    <property type="term" value="P:peptide modification"/>
    <property type="evidence" value="ECO:0007669"/>
    <property type="project" value="InterPro"/>
</dbReference>
<keyword evidence="1" id="KW-0862">Zinc</keyword>
<name>A0AAE0A1T4_9ROSI</name>
<dbReference type="PANTHER" id="PTHR12736:SF7">
    <property type="entry name" value="LANC-LIKE PROTEIN 3"/>
    <property type="match status" value="1"/>
</dbReference>
<feature type="binding site" evidence="1">
    <location>
        <position position="45"/>
    </location>
    <ligand>
        <name>Zn(2+)</name>
        <dbReference type="ChEBI" id="CHEBI:29105"/>
    </ligand>
</feature>
<keyword evidence="1" id="KW-0479">Metal-binding</keyword>
<protein>
    <submittedName>
        <fullName evidence="2">Uncharacterized protein</fullName>
    </submittedName>
</protein>
<dbReference type="PANTHER" id="PTHR12736">
    <property type="entry name" value="LANC-LIKE PROTEIN"/>
    <property type="match status" value="1"/>
</dbReference>
<comment type="caution">
    <text evidence="2">The sequence shown here is derived from an EMBL/GenBank/DDBJ whole genome shotgun (WGS) entry which is preliminary data.</text>
</comment>
<feature type="binding site" evidence="1">
    <location>
        <position position="80"/>
    </location>
    <ligand>
        <name>Zn(2+)</name>
        <dbReference type="ChEBI" id="CHEBI:29105"/>
    </ligand>
</feature>
<sequence length="94" mass="10334">MDMKLKPDEVEDVKGTLQHMIKNHFPSGNYPLSEGSESDPPVHWCHGAPGVFSDEEFLQAAVDAGEVVCKKGLLKRVGICHCISGNTYVFLALY</sequence>
<reference evidence="2" key="1">
    <citation type="journal article" date="2023" name="Plant J.">
        <title>Genome sequences and population genomics provide insights into the demographic history, inbreeding, and mutation load of two 'living fossil' tree species of Dipteronia.</title>
        <authorList>
            <person name="Feng Y."/>
            <person name="Comes H.P."/>
            <person name="Chen J."/>
            <person name="Zhu S."/>
            <person name="Lu R."/>
            <person name="Zhang X."/>
            <person name="Li P."/>
            <person name="Qiu J."/>
            <person name="Olsen K.M."/>
            <person name="Qiu Y."/>
        </authorList>
    </citation>
    <scope>NUCLEOTIDE SEQUENCE</scope>
    <source>
        <strain evidence="2">NBL</strain>
    </source>
</reference>
<evidence type="ECO:0000256" key="1">
    <source>
        <dbReference type="PIRSR" id="PIRSR607822-1"/>
    </source>
</evidence>
<feature type="binding site" evidence="1">
    <location>
        <position position="81"/>
    </location>
    <ligand>
        <name>Zn(2+)</name>
        <dbReference type="ChEBI" id="CHEBI:29105"/>
    </ligand>
</feature>
<gene>
    <name evidence="2" type="ORF">Dsin_022468</name>
</gene>
<dbReference type="EMBL" id="JANJYJ010000007">
    <property type="protein sequence ID" value="KAK3199053.1"/>
    <property type="molecule type" value="Genomic_DNA"/>
</dbReference>
<dbReference type="GO" id="GO:0005886">
    <property type="term" value="C:plasma membrane"/>
    <property type="evidence" value="ECO:0007669"/>
    <property type="project" value="TreeGrafter"/>
</dbReference>
<dbReference type="SUPFAM" id="SSF158745">
    <property type="entry name" value="LanC-like"/>
    <property type="match status" value="1"/>
</dbReference>
<proteinExistence type="predicted"/>
<dbReference type="Proteomes" id="UP001281410">
    <property type="component" value="Unassembled WGS sequence"/>
</dbReference>
<dbReference type="AlphaFoldDB" id="A0AAE0A1T4"/>
<dbReference type="GO" id="GO:0046872">
    <property type="term" value="F:metal ion binding"/>
    <property type="evidence" value="ECO:0007669"/>
    <property type="project" value="UniProtKB-KW"/>
</dbReference>
<dbReference type="Gene3D" id="1.50.10.10">
    <property type="match status" value="1"/>
</dbReference>
<dbReference type="InterPro" id="IPR012341">
    <property type="entry name" value="6hp_glycosidase-like_sf"/>
</dbReference>
<dbReference type="GO" id="GO:0005975">
    <property type="term" value="P:carbohydrate metabolic process"/>
    <property type="evidence" value="ECO:0007669"/>
    <property type="project" value="InterPro"/>
</dbReference>
<organism evidence="2 3">
    <name type="scientific">Dipteronia sinensis</name>
    <dbReference type="NCBI Taxonomy" id="43782"/>
    <lineage>
        <taxon>Eukaryota</taxon>
        <taxon>Viridiplantae</taxon>
        <taxon>Streptophyta</taxon>
        <taxon>Embryophyta</taxon>
        <taxon>Tracheophyta</taxon>
        <taxon>Spermatophyta</taxon>
        <taxon>Magnoliopsida</taxon>
        <taxon>eudicotyledons</taxon>
        <taxon>Gunneridae</taxon>
        <taxon>Pentapetalae</taxon>
        <taxon>rosids</taxon>
        <taxon>malvids</taxon>
        <taxon>Sapindales</taxon>
        <taxon>Sapindaceae</taxon>
        <taxon>Hippocastanoideae</taxon>
        <taxon>Acereae</taxon>
        <taxon>Dipteronia</taxon>
    </lineage>
</organism>
<accession>A0AAE0A1T4</accession>
<keyword evidence="3" id="KW-1185">Reference proteome</keyword>
<evidence type="ECO:0000313" key="3">
    <source>
        <dbReference type="Proteomes" id="UP001281410"/>
    </source>
</evidence>